<reference evidence="2" key="1">
    <citation type="journal article" date="2020" name="Stud. Mycol.">
        <title>101 Dothideomycetes genomes: a test case for predicting lifestyles and emergence of pathogens.</title>
        <authorList>
            <person name="Haridas S."/>
            <person name="Albert R."/>
            <person name="Binder M."/>
            <person name="Bloem J."/>
            <person name="Labutti K."/>
            <person name="Salamov A."/>
            <person name="Andreopoulos B."/>
            <person name="Baker S."/>
            <person name="Barry K."/>
            <person name="Bills G."/>
            <person name="Bluhm B."/>
            <person name="Cannon C."/>
            <person name="Castanera R."/>
            <person name="Culley D."/>
            <person name="Daum C."/>
            <person name="Ezra D."/>
            <person name="Gonzalez J."/>
            <person name="Henrissat B."/>
            <person name="Kuo A."/>
            <person name="Liang C."/>
            <person name="Lipzen A."/>
            <person name="Lutzoni F."/>
            <person name="Magnuson J."/>
            <person name="Mondo S."/>
            <person name="Nolan M."/>
            <person name="Ohm R."/>
            <person name="Pangilinan J."/>
            <person name="Park H.-J."/>
            <person name="Ramirez L."/>
            <person name="Alfaro M."/>
            <person name="Sun H."/>
            <person name="Tritt A."/>
            <person name="Yoshinaga Y."/>
            <person name="Zwiers L.-H."/>
            <person name="Turgeon B."/>
            <person name="Goodwin S."/>
            <person name="Spatafora J."/>
            <person name="Crous P."/>
            <person name="Grigoriev I."/>
        </authorList>
    </citation>
    <scope>NUCLEOTIDE SEQUENCE</scope>
    <source>
        <strain evidence="2">CBS 122368</strain>
    </source>
</reference>
<dbReference type="EMBL" id="ML987190">
    <property type="protein sequence ID" value="KAF2254305.1"/>
    <property type="molecule type" value="Genomic_DNA"/>
</dbReference>
<protein>
    <submittedName>
        <fullName evidence="2">Uncharacterized protein</fullName>
    </submittedName>
</protein>
<organism evidence="2 3">
    <name type="scientific">Trematosphaeria pertusa</name>
    <dbReference type="NCBI Taxonomy" id="390896"/>
    <lineage>
        <taxon>Eukaryota</taxon>
        <taxon>Fungi</taxon>
        <taxon>Dikarya</taxon>
        <taxon>Ascomycota</taxon>
        <taxon>Pezizomycotina</taxon>
        <taxon>Dothideomycetes</taxon>
        <taxon>Pleosporomycetidae</taxon>
        <taxon>Pleosporales</taxon>
        <taxon>Massarineae</taxon>
        <taxon>Trematosphaeriaceae</taxon>
        <taxon>Trematosphaeria</taxon>
    </lineage>
</organism>
<gene>
    <name evidence="2" type="ORF">BU26DRAFT_582785</name>
</gene>
<proteinExistence type="predicted"/>
<dbReference type="Proteomes" id="UP000800094">
    <property type="component" value="Unassembled WGS sequence"/>
</dbReference>
<name>A0A6A6IUQ8_9PLEO</name>
<feature type="compositionally biased region" description="Polar residues" evidence="1">
    <location>
        <begin position="16"/>
        <end position="25"/>
    </location>
</feature>
<keyword evidence="3" id="KW-1185">Reference proteome</keyword>
<sequence>MLPMDNRRSKGKTIYLASSQDPSPNAFSRLLSPNRPGWSWGARSNSGHTQDRLRQDQTANTNHATYNSCHSSLDIEQEVAEADPSFISDLWHTVLQSTRSSMDTSRGDRPIPQLDIVAEALRCNGFPQTAGTASTSLLDRLIPFRTILASATDRFQHYKEDYAHLDLWTDPGRATELESALGAMLTSAATDAERYAYFMEALVRAGFARKPCSHEKRGPIRAVSQKLNAARPHNPNLAIPKIPNAPHIFLFPPTSLWGTSTLKKFQSVPPALQTANVARVQNDSSSLNEAPPAVDAMATPNNTHEIKLSCVYYLDTNIFTDGLPVHSYVPVFSSSRFCPYLSVEFEHAHEGVSDAPAAAALQKLAISSTIMVYNRWALRSCAARVTVSASSKKSSWLDNIALTPKKSSRNAKEKKTEEREVALCHWSVLISHDGWGLYVTTPKEETGLSTTSALTTNVWKGCVMDKVACGSFANMQALITSINDIHYWALTDWAAACIKDIRSLGYRHSSSSR</sequence>
<dbReference type="OrthoDB" id="5426911at2759"/>
<evidence type="ECO:0000313" key="2">
    <source>
        <dbReference type="EMBL" id="KAF2254305.1"/>
    </source>
</evidence>
<evidence type="ECO:0000256" key="1">
    <source>
        <dbReference type="SAM" id="MobiDB-lite"/>
    </source>
</evidence>
<dbReference type="GeneID" id="54587870"/>
<dbReference type="RefSeq" id="XP_033689309.1">
    <property type="nucleotide sequence ID" value="XM_033834540.1"/>
</dbReference>
<evidence type="ECO:0000313" key="3">
    <source>
        <dbReference type="Proteomes" id="UP000800094"/>
    </source>
</evidence>
<feature type="region of interest" description="Disordered" evidence="1">
    <location>
        <begin position="1"/>
        <end position="25"/>
    </location>
</feature>
<dbReference type="AlphaFoldDB" id="A0A6A6IUQ8"/>
<accession>A0A6A6IUQ8</accession>